<dbReference type="AlphaFoldDB" id="A0A6J7LLS6"/>
<dbReference type="EMBL" id="CAFBNE010000154">
    <property type="protein sequence ID" value="CAB4968192.1"/>
    <property type="molecule type" value="Genomic_DNA"/>
</dbReference>
<reference evidence="2" key="1">
    <citation type="submission" date="2020-05" db="EMBL/GenBank/DDBJ databases">
        <authorList>
            <person name="Chiriac C."/>
            <person name="Salcher M."/>
            <person name="Ghai R."/>
            <person name="Kavagutti S V."/>
        </authorList>
    </citation>
    <scope>NUCLEOTIDE SEQUENCE</scope>
</reference>
<accession>A0A6J7LLS6</accession>
<gene>
    <name evidence="2" type="ORF">UFOPK3772_03080</name>
</gene>
<feature type="compositionally biased region" description="Polar residues" evidence="1">
    <location>
        <begin position="1"/>
        <end position="18"/>
    </location>
</feature>
<organism evidence="2">
    <name type="scientific">freshwater metagenome</name>
    <dbReference type="NCBI Taxonomy" id="449393"/>
    <lineage>
        <taxon>unclassified sequences</taxon>
        <taxon>metagenomes</taxon>
        <taxon>ecological metagenomes</taxon>
    </lineage>
</organism>
<evidence type="ECO:0000313" key="2">
    <source>
        <dbReference type="EMBL" id="CAB4968192.1"/>
    </source>
</evidence>
<evidence type="ECO:0000256" key="1">
    <source>
        <dbReference type="SAM" id="MobiDB-lite"/>
    </source>
</evidence>
<feature type="region of interest" description="Disordered" evidence="1">
    <location>
        <begin position="1"/>
        <end position="54"/>
    </location>
</feature>
<protein>
    <submittedName>
        <fullName evidence="2">Unannotated protein</fullName>
    </submittedName>
</protein>
<sequence>MNTSQNHPSLRDISTSNAKGHPDWVPMQTGDASIEGTGEAKAHHQKANDISSPVTEHSAIYRQHQVWNVVVHPVATSSNVLDYTWTRRQPNGDINTTAGKLHRS</sequence>
<proteinExistence type="predicted"/>
<name>A0A6J7LLS6_9ZZZZ</name>